<sequence length="354" mass="40123">MFSKLRSFAVRHHRKFFIVGALIGGGVLLKRFAEKKLIEWQETEMNQLLERSRKQQHFESTEKTCNMTITSVLPQIQLAIGRSLDSDSITLLLKQKAPNKKELWEQLKIIAFSRVMSYIYGNAILAILLRAQVNILGAYLYLANQNPSNPDLELSPEAQSQFLSSSNYWLSTGVERFCLMVEKVVSSQVSNLSLKQRLTLVDLEQIFQEIRVALEDELSRQSNDFLANVMLPPQSSSEEESTTSPTLTKMMTETREILQSVEVTHLLSTCVNIGVGCVLDKFSEIVSVLSADKSKSRSPDSEDFHHPNHVSVYVAKLIPALNNFIFQDVWLTQLLAIEPLRMFGANIYESFSTL</sequence>
<dbReference type="OrthoDB" id="45930at2759"/>
<dbReference type="CTD" id="8504"/>
<proteinExistence type="predicted"/>
<dbReference type="GO" id="GO:0045046">
    <property type="term" value="P:protein import into peroxisome membrane"/>
    <property type="evidence" value="ECO:0007669"/>
    <property type="project" value="TreeGrafter"/>
</dbReference>
<dbReference type="RefSeq" id="XP_032784271.2">
    <property type="nucleotide sequence ID" value="XM_032928380.2"/>
</dbReference>
<keyword evidence="3" id="KW-0962">Peroxisome biogenesis</keyword>
<dbReference type="PANTHER" id="PTHR28080">
    <property type="entry name" value="PEROXISOMAL BIOGENESIS FACTOR 3"/>
    <property type="match status" value="1"/>
</dbReference>
<accession>A0A0P5RYR9</accession>
<name>A0A0P5RYR9_9CRUS</name>
<evidence type="ECO:0000256" key="3">
    <source>
        <dbReference type="ARBA" id="ARBA00022593"/>
    </source>
</evidence>
<evidence type="ECO:0000256" key="1">
    <source>
        <dbReference type="ARBA" id="ARBA00011494"/>
    </source>
</evidence>
<evidence type="ECO:0000256" key="2">
    <source>
        <dbReference type="ARBA" id="ARBA00014294"/>
    </source>
</evidence>
<evidence type="ECO:0000313" key="6">
    <source>
        <dbReference type="EMBL" id="JAL57176.1"/>
    </source>
</evidence>
<evidence type="ECO:0000256" key="5">
    <source>
        <dbReference type="ARBA" id="ARBA00029630"/>
    </source>
</evidence>
<dbReference type="EMBL" id="GDIQ01094550">
    <property type="protein sequence ID" value="JAL57176.1"/>
    <property type="molecule type" value="Transcribed_RNA"/>
</dbReference>
<dbReference type="GO" id="GO:0030674">
    <property type="term" value="F:protein-macromolecule adaptor activity"/>
    <property type="evidence" value="ECO:0007669"/>
    <property type="project" value="TreeGrafter"/>
</dbReference>
<dbReference type="InterPro" id="IPR006966">
    <property type="entry name" value="Peroxin-3"/>
</dbReference>
<organism evidence="6">
    <name type="scientific">Daphnia magna</name>
    <dbReference type="NCBI Taxonomy" id="35525"/>
    <lineage>
        <taxon>Eukaryota</taxon>
        <taxon>Metazoa</taxon>
        <taxon>Ecdysozoa</taxon>
        <taxon>Arthropoda</taxon>
        <taxon>Crustacea</taxon>
        <taxon>Branchiopoda</taxon>
        <taxon>Diplostraca</taxon>
        <taxon>Cladocera</taxon>
        <taxon>Anomopoda</taxon>
        <taxon>Daphniidae</taxon>
        <taxon>Daphnia</taxon>
    </lineage>
</organism>
<comment type="function">
    <text evidence="4">Involved in peroxisome biosynthesis and integrity. Assembles membrane vesicles before the matrix proteins are translocated. As a docking factor for PEX19, is necessary for the import of peroxisomal membrane proteins in the peroxisomes.</text>
</comment>
<dbReference type="PANTHER" id="PTHR28080:SF1">
    <property type="entry name" value="PEROXISOMAL BIOGENESIS FACTOR 3"/>
    <property type="match status" value="1"/>
</dbReference>
<reference evidence="6" key="1">
    <citation type="submission" date="2015-10" db="EMBL/GenBank/DDBJ databases">
        <title>EvidentialGene: Evidence-directed Construction of Complete mRNA Transcriptomes without Genomes.</title>
        <authorList>
            <person name="Gilbert D.G."/>
        </authorList>
    </citation>
    <scope>NUCLEOTIDE SEQUENCE</scope>
</reference>
<dbReference type="AlphaFoldDB" id="A0A0P5RYR9"/>
<dbReference type="Pfam" id="PF04882">
    <property type="entry name" value="Peroxin-3"/>
    <property type="match status" value="2"/>
</dbReference>
<dbReference type="GeneID" id="116922005"/>
<comment type="subunit">
    <text evidence="1">Interacts with PEX19.</text>
</comment>
<dbReference type="GO" id="GO:0005778">
    <property type="term" value="C:peroxisomal membrane"/>
    <property type="evidence" value="ECO:0007669"/>
    <property type="project" value="InterPro"/>
</dbReference>
<evidence type="ECO:0000256" key="4">
    <source>
        <dbReference type="ARBA" id="ARBA00025338"/>
    </source>
</evidence>
<protein>
    <recommendedName>
        <fullName evidence="2">Peroxisomal biogenesis factor 3</fullName>
    </recommendedName>
    <alternativeName>
        <fullName evidence="5">Peroxisomal assembly protein PEX3</fullName>
    </alternativeName>
</protein>
<dbReference type="KEGG" id="dmk:116922005"/>